<name>A0A811KBM3_9BILA</name>
<comment type="caution">
    <text evidence="2">The sequence shown here is derived from an EMBL/GenBank/DDBJ whole genome shotgun (WGS) entry which is preliminary data.</text>
</comment>
<keyword evidence="1" id="KW-0175">Coiled coil</keyword>
<dbReference type="Proteomes" id="UP000614601">
    <property type="component" value="Unassembled WGS sequence"/>
</dbReference>
<dbReference type="Proteomes" id="UP000783686">
    <property type="component" value="Unassembled WGS sequence"/>
</dbReference>
<sequence length="271" mass="32165">MVHKKKNKAARLKRATTFFIEEKKFVLKERINHILQQVQRTLGRIEEDYLITNPYELAILVFELEEARDQIEDLEDDMRYNSLEDSLDVKLILENIDSKVESCKERLFSFVKLLLDWEKDCLELHRIKFQTDADKRYKFRTADDLPKLVEVLEYSKKNLADLSETCKAWTKFRPRCLVRRIALQHVKVQEEELFGIVQSMEFNMGKLKLAYNLSEAPKKRSSPDETRELTSERLSQYETGPVYQVTSEILQRYVNQLKEVTDINRHNKVGE</sequence>
<keyword evidence="3" id="KW-1185">Reference proteome</keyword>
<proteinExistence type="predicted"/>
<evidence type="ECO:0000313" key="2">
    <source>
        <dbReference type="EMBL" id="CAD5213183.1"/>
    </source>
</evidence>
<dbReference type="EMBL" id="CAJFCW020000002">
    <property type="protein sequence ID" value="CAG9099509.1"/>
    <property type="molecule type" value="Genomic_DNA"/>
</dbReference>
<gene>
    <name evidence="2" type="ORF">BOKJ2_LOCUS4984</name>
</gene>
<dbReference type="AlphaFoldDB" id="A0A811KBM3"/>
<protein>
    <submittedName>
        <fullName evidence="2">Uncharacterized protein</fullName>
    </submittedName>
</protein>
<accession>A0A811KBM3</accession>
<evidence type="ECO:0000313" key="3">
    <source>
        <dbReference type="Proteomes" id="UP000614601"/>
    </source>
</evidence>
<evidence type="ECO:0000256" key="1">
    <source>
        <dbReference type="SAM" id="Coils"/>
    </source>
</evidence>
<dbReference type="EMBL" id="CAJFDH010000002">
    <property type="protein sequence ID" value="CAD5213183.1"/>
    <property type="molecule type" value="Genomic_DNA"/>
</dbReference>
<reference evidence="2" key="1">
    <citation type="submission" date="2020-09" db="EMBL/GenBank/DDBJ databases">
        <authorList>
            <person name="Kikuchi T."/>
        </authorList>
    </citation>
    <scope>NUCLEOTIDE SEQUENCE</scope>
    <source>
        <strain evidence="2">SH1</strain>
    </source>
</reference>
<organism evidence="2 3">
    <name type="scientific">Bursaphelenchus okinawaensis</name>
    <dbReference type="NCBI Taxonomy" id="465554"/>
    <lineage>
        <taxon>Eukaryota</taxon>
        <taxon>Metazoa</taxon>
        <taxon>Ecdysozoa</taxon>
        <taxon>Nematoda</taxon>
        <taxon>Chromadorea</taxon>
        <taxon>Rhabditida</taxon>
        <taxon>Tylenchina</taxon>
        <taxon>Tylenchomorpha</taxon>
        <taxon>Aphelenchoidea</taxon>
        <taxon>Aphelenchoididae</taxon>
        <taxon>Bursaphelenchus</taxon>
    </lineage>
</organism>
<feature type="coiled-coil region" evidence="1">
    <location>
        <begin position="57"/>
        <end position="84"/>
    </location>
</feature>